<dbReference type="KEGG" id="zpl:ZBT109_0217"/>
<accession>A0A348HBL3</accession>
<evidence type="ECO:0000313" key="3">
    <source>
        <dbReference type="Proteomes" id="UP000267342"/>
    </source>
</evidence>
<keyword evidence="3" id="KW-1185">Reference proteome</keyword>
<dbReference type="EMBL" id="AP018933">
    <property type="protein sequence ID" value="BBG29015.1"/>
    <property type="molecule type" value="Genomic_DNA"/>
</dbReference>
<gene>
    <name evidence="2" type="ORF">ZBT109_0217</name>
</gene>
<evidence type="ECO:0000313" key="2">
    <source>
        <dbReference type="EMBL" id="BBG29015.1"/>
    </source>
</evidence>
<organism evidence="2 3">
    <name type="scientific">Zymobacter palmae</name>
    <dbReference type="NCBI Taxonomy" id="33074"/>
    <lineage>
        <taxon>Bacteria</taxon>
        <taxon>Pseudomonadati</taxon>
        <taxon>Pseudomonadota</taxon>
        <taxon>Gammaproteobacteria</taxon>
        <taxon>Oceanospirillales</taxon>
        <taxon>Halomonadaceae</taxon>
        <taxon>Zymobacter group</taxon>
        <taxon>Zymobacter</taxon>
    </lineage>
</organism>
<evidence type="ECO:0000256" key="1">
    <source>
        <dbReference type="SAM" id="MobiDB-lite"/>
    </source>
</evidence>
<dbReference type="Proteomes" id="UP000267342">
    <property type="component" value="Chromosome"/>
</dbReference>
<name>A0A348HBL3_9GAMM</name>
<sequence length="415" mass="45723">MPLGLEQRQYVLRYRVGLGQNVLASLLQNLSGAHCRYFGCVVSIRDLRFSSGQVSCRCRVAFYRGFQTVLLRTQRATSAVDGLDLRIDGGQCRVADDTSRRDQCVTADRLVAAAFQGRCCRADVRHFQVDRLTVKGTDLQFGSQLGVSLSSTGVSFVAATQQLLAVERGVFTDTVHFLQASVDFVVDTLTVFVSVSTVLRLYDQLTYTLEVVGNCTQSAFSSLSHRHTIVGVTVSLFQTIDLRGHAVRDRQTSSVVFGAVDALTRRQTFNRLVLCFLGFIQIVLSQLGKRVGSNYLCHVKDVLLEIKVLGYQSLLSAFSYKGKHSLPCSQIIGPDQQTFMNIEVSEFDNMSGKSPSILVMPCVLTVGPLHDEKATLGKTEGYCSHPIGRSKSTSCDRQGRQVGHRVSDNALQRSQ</sequence>
<dbReference type="AlphaFoldDB" id="A0A348HBL3"/>
<reference evidence="2 3" key="1">
    <citation type="submission" date="2018-09" db="EMBL/GenBank/DDBJ databases">
        <title>Zymobacter palmae IAM14233 (=T109) whole genome analysis.</title>
        <authorList>
            <person name="Yanase H."/>
        </authorList>
    </citation>
    <scope>NUCLEOTIDE SEQUENCE [LARGE SCALE GENOMIC DNA]</scope>
    <source>
        <strain evidence="2 3">IAM14233</strain>
    </source>
</reference>
<feature type="region of interest" description="Disordered" evidence="1">
    <location>
        <begin position="390"/>
        <end position="415"/>
    </location>
</feature>
<protein>
    <submittedName>
        <fullName evidence="2">Beta-tubulin folding cofactor D</fullName>
    </submittedName>
</protein>
<proteinExistence type="predicted"/>